<name>A0A449IRK0_PSEFR</name>
<evidence type="ECO:0000313" key="2">
    <source>
        <dbReference type="Proteomes" id="UP000330809"/>
    </source>
</evidence>
<sequence>MDRAKVSKRGWAWAYRKLRDLHCSRLSSFYRATLYAVRGDSGTFRCDLTRQKIRLHR</sequence>
<dbReference type="AlphaFoldDB" id="A0A449IRK0"/>
<proteinExistence type="predicted"/>
<accession>A0A449IRK0</accession>
<gene>
    <name evidence="1" type="ORF">NCTC10754_04743</name>
</gene>
<dbReference type="EMBL" id="CAACYJ010000040">
    <property type="protein sequence ID" value="VFB22058.1"/>
    <property type="molecule type" value="Genomic_DNA"/>
</dbReference>
<evidence type="ECO:0000313" key="1">
    <source>
        <dbReference type="EMBL" id="VFB22058.1"/>
    </source>
</evidence>
<reference evidence="1 2" key="1">
    <citation type="submission" date="2019-02" db="EMBL/GenBank/DDBJ databases">
        <authorList>
            <consortium name="Pathogen Informatics"/>
        </authorList>
    </citation>
    <scope>NUCLEOTIDE SEQUENCE [LARGE SCALE GENOMIC DNA]</scope>
    <source>
        <strain evidence="1 2">3012STDY7103891</strain>
    </source>
</reference>
<organism evidence="1 2">
    <name type="scientific">Pseudomonas fragi</name>
    <dbReference type="NCBI Taxonomy" id="296"/>
    <lineage>
        <taxon>Bacteria</taxon>
        <taxon>Pseudomonadati</taxon>
        <taxon>Pseudomonadota</taxon>
        <taxon>Gammaproteobacteria</taxon>
        <taxon>Pseudomonadales</taxon>
        <taxon>Pseudomonadaceae</taxon>
        <taxon>Pseudomonas</taxon>
    </lineage>
</organism>
<protein>
    <submittedName>
        <fullName evidence="1">Uncharacterized protein</fullName>
    </submittedName>
</protein>
<dbReference type="Proteomes" id="UP000330809">
    <property type="component" value="Unassembled WGS sequence"/>
</dbReference>